<evidence type="ECO:0000256" key="1">
    <source>
        <dbReference type="SAM" id="MobiDB-lite"/>
    </source>
</evidence>
<feature type="region of interest" description="Disordered" evidence="1">
    <location>
        <begin position="83"/>
        <end position="110"/>
    </location>
</feature>
<accession>A0ABZ1R7I1</accession>
<dbReference type="EMBL" id="CP108038">
    <property type="protein sequence ID" value="WUN90923.1"/>
    <property type="molecule type" value="Genomic_DNA"/>
</dbReference>
<proteinExistence type="predicted"/>
<reference evidence="2" key="1">
    <citation type="submission" date="2022-10" db="EMBL/GenBank/DDBJ databases">
        <title>The complete genomes of actinobacterial strains from the NBC collection.</title>
        <authorList>
            <person name="Joergensen T.S."/>
            <person name="Alvarez Arevalo M."/>
            <person name="Sterndorff E.B."/>
            <person name="Faurdal D."/>
            <person name="Vuksanovic O."/>
            <person name="Mourched A.-S."/>
            <person name="Charusanti P."/>
            <person name="Shaw S."/>
            <person name="Blin K."/>
            <person name="Weber T."/>
        </authorList>
    </citation>
    <scope>NUCLEOTIDE SEQUENCE</scope>
    <source>
        <strain evidence="2">NBC_00302</strain>
    </source>
</reference>
<protein>
    <submittedName>
        <fullName evidence="2">Uncharacterized protein</fullName>
    </submittedName>
</protein>
<dbReference type="GeneID" id="93766269"/>
<organism evidence="2 3">
    <name type="scientific">Streptomyces bobili</name>
    <dbReference type="NCBI Taxonomy" id="67280"/>
    <lineage>
        <taxon>Bacteria</taxon>
        <taxon>Bacillati</taxon>
        <taxon>Actinomycetota</taxon>
        <taxon>Actinomycetes</taxon>
        <taxon>Kitasatosporales</taxon>
        <taxon>Streptomycetaceae</taxon>
        <taxon>Streptomyces</taxon>
    </lineage>
</organism>
<dbReference type="Proteomes" id="UP001432071">
    <property type="component" value="Chromosome"/>
</dbReference>
<dbReference type="RefSeq" id="WP_159057243.1">
    <property type="nucleotide sequence ID" value="NZ_CP108038.1"/>
</dbReference>
<sequence length="110" mass="12552">MTENRLTAAWQENTARRRRYIFLPSGLSDAYACPSFLIGQVHLLLASISRDLLSILNARVVEEGHSCGDVYREIKSICVQRHVPNGHDHPHETKERQTGPDFLVPEDRDE</sequence>
<gene>
    <name evidence="2" type="ORF">OHT53_34825</name>
</gene>
<keyword evidence="3" id="KW-1185">Reference proteome</keyword>
<name>A0ABZ1R7I1_9ACTN</name>
<feature type="compositionally biased region" description="Basic and acidic residues" evidence="1">
    <location>
        <begin position="85"/>
        <end position="98"/>
    </location>
</feature>
<evidence type="ECO:0000313" key="3">
    <source>
        <dbReference type="Proteomes" id="UP001432071"/>
    </source>
</evidence>
<evidence type="ECO:0000313" key="2">
    <source>
        <dbReference type="EMBL" id="WUN90923.1"/>
    </source>
</evidence>